<evidence type="ECO:0000313" key="2">
    <source>
        <dbReference type="Proteomes" id="UP000325577"/>
    </source>
</evidence>
<gene>
    <name evidence="1" type="ORF">F0562_006996</name>
</gene>
<keyword evidence="2" id="KW-1185">Reference proteome</keyword>
<proteinExistence type="predicted"/>
<dbReference type="EMBL" id="CM018046">
    <property type="protein sequence ID" value="KAA8525140.1"/>
    <property type="molecule type" value="Genomic_DNA"/>
</dbReference>
<sequence>MITANYLLQKDCGKELQKVDVEESNLASTPLLAEFSETLARAPVAGNKLNTWERIPRKEKEEHSSLPSSQACLQFLQNMEVQRPHLAFAASLIALVHSGERQAIG</sequence>
<protein>
    <submittedName>
        <fullName evidence="1">Uncharacterized protein</fullName>
    </submittedName>
</protein>
<name>A0A5J5A3X6_9ASTE</name>
<evidence type="ECO:0000313" key="1">
    <source>
        <dbReference type="EMBL" id="KAA8525140.1"/>
    </source>
</evidence>
<accession>A0A5J5A3X6</accession>
<dbReference type="Proteomes" id="UP000325577">
    <property type="component" value="Linkage Group LG3"/>
</dbReference>
<reference evidence="1 2" key="1">
    <citation type="submission" date="2019-09" db="EMBL/GenBank/DDBJ databases">
        <title>A chromosome-level genome assembly of the Chinese tupelo Nyssa sinensis.</title>
        <authorList>
            <person name="Yang X."/>
            <person name="Kang M."/>
            <person name="Yang Y."/>
            <person name="Xiong H."/>
            <person name="Wang M."/>
            <person name="Zhang Z."/>
            <person name="Wang Z."/>
            <person name="Wu H."/>
            <person name="Ma T."/>
            <person name="Liu J."/>
            <person name="Xi Z."/>
        </authorList>
    </citation>
    <scope>NUCLEOTIDE SEQUENCE [LARGE SCALE GENOMIC DNA]</scope>
    <source>
        <strain evidence="1">J267</strain>
        <tissue evidence="1">Leaf</tissue>
    </source>
</reference>
<organism evidence="1 2">
    <name type="scientific">Nyssa sinensis</name>
    <dbReference type="NCBI Taxonomy" id="561372"/>
    <lineage>
        <taxon>Eukaryota</taxon>
        <taxon>Viridiplantae</taxon>
        <taxon>Streptophyta</taxon>
        <taxon>Embryophyta</taxon>
        <taxon>Tracheophyta</taxon>
        <taxon>Spermatophyta</taxon>
        <taxon>Magnoliopsida</taxon>
        <taxon>eudicotyledons</taxon>
        <taxon>Gunneridae</taxon>
        <taxon>Pentapetalae</taxon>
        <taxon>asterids</taxon>
        <taxon>Cornales</taxon>
        <taxon>Nyssaceae</taxon>
        <taxon>Nyssa</taxon>
    </lineage>
</organism>
<dbReference type="AlphaFoldDB" id="A0A5J5A3X6"/>